<dbReference type="GO" id="GO:0006310">
    <property type="term" value="P:DNA recombination"/>
    <property type="evidence" value="ECO:0007669"/>
    <property type="project" value="UniProtKB-KW"/>
</dbReference>
<keyword evidence="1" id="KW-0067">ATP-binding</keyword>
<keyword evidence="1" id="KW-0227">DNA damage</keyword>
<dbReference type="Pfam" id="PF05970">
    <property type="entry name" value="PIF1"/>
    <property type="match status" value="1"/>
</dbReference>
<comment type="similarity">
    <text evidence="1">Belongs to the helicase family.</text>
</comment>
<reference evidence="3 4" key="1">
    <citation type="submission" date="2014-04" db="EMBL/GenBank/DDBJ databases">
        <authorList>
            <consortium name="DOE Joint Genome Institute"/>
            <person name="Kuo A."/>
            <person name="Kohler A."/>
            <person name="Costa M.D."/>
            <person name="Nagy L.G."/>
            <person name="Floudas D."/>
            <person name="Copeland A."/>
            <person name="Barry K.W."/>
            <person name="Cichocki N."/>
            <person name="Veneault-Fourrey C."/>
            <person name="LaButti K."/>
            <person name="Lindquist E.A."/>
            <person name="Lipzen A."/>
            <person name="Lundell T."/>
            <person name="Morin E."/>
            <person name="Murat C."/>
            <person name="Sun H."/>
            <person name="Tunlid A."/>
            <person name="Henrissat B."/>
            <person name="Grigoriev I.V."/>
            <person name="Hibbett D.S."/>
            <person name="Martin F."/>
            <person name="Nordberg H.P."/>
            <person name="Cantor M.N."/>
            <person name="Hua S.X."/>
        </authorList>
    </citation>
    <scope>NUCLEOTIDE SEQUENCE [LARGE SCALE GENOMIC DNA]</scope>
    <source>
        <strain evidence="3 4">441</strain>
    </source>
</reference>
<feature type="non-terminal residue" evidence="3">
    <location>
        <position position="1"/>
    </location>
</feature>
<accession>A0A0C9XGD1</accession>
<evidence type="ECO:0000256" key="1">
    <source>
        <dbReference type="RuleBase" id="RU363044"/>
    </source>
</evidence>
<feature type="non-terminal residue" evidence="3">
    <location>
        <position position="90"/>
    </location>
</feature>
<dbReference type="InterPro" id="IPR051055">
    <property type="entry name" value="PIF1_helicase"/>
</dbReference>
<dbReference type="GO" id="GO:0043139">
    <property type="term" value="F:5'-3' DNA helicase activity"/>
    <property type="evidence" value="ECO:0007669"/>
    <property type="project" value="UniProtKB-EC"/>
</dbReference>
<reference evidence="4" key="2">
    <citation type="submission" date="2015-01" db="EMBL/GenBank/DDBJ databases">
        <title>Evolutionary Origins and Diversification of the Mycorrhizal Mutualists.</title>
        <authorList>
            <consortium name="DOE Joint Genome Institute"/>
            <consortium name="Mycorrhizal Genomics Consortium"/>
            <person name="Kohler A."/>
            <person name="Kuo A."/>
            <person name="Nagy L.G."/>
            <person name="Floudas D."/>
            <person name="Copeland A."/>
            <person name="Barry K.W."/>
            <person name="Cichocki N."/>
            <person name="Veneault-Fourrey C."/>
            <person name="LaButti K."/>
            <person name="Lindquist E.A."/>
            <person name="Lipzen A."/>
            <person name="Lundell T."/>
            <person name="Morin E."/>
            <person name="Murat C."/>
            <person name="Riley R."/>
            <person name="Ohm R."/>
            <person name="Sun H."/>
            <person name="Tunlid A."/>
            <person name="Henrissat B."/>
            <person name="Grigoriev I.V."/>
            <person name="Hibbett D.S."/>
            <person name="Martin F."/>
        </authorList>
    </citation>
    <scope>NUCLEOTIDE SEQUENCE [LARGE SCALE GENOMIC DNA]</scope>
    <source>
        <strain evidence="4">441</strain>
    </source>
</reference>
<dbReference type="InterPro" id="IPR027417">
    <property type="entry name" value="P-loop_NTPase"/>
</dbReference>
<dbReference type="Proteomes" id="UP000054018">
    <property type="component" value="Unassembled WGS sequence"/>
</dbReference>
<keyword evidence="1" id="KW-0347">Helicase</keyword>
<dbReference type="InterPro" id="IPR010285">
    <property type="entry name" value="DNA_helicase_pif1-like_DEAD"/>
</dbReference>
<protein>
    <recommendedName>
        <fullName evidence="1">ATP-dependent DNA helicase</fullName>
        <ecNumber evidence="1">5.6.2.3</ecNumber>
    </recommendedName>
</protein>
<dbReference type="PANTHER" id="PTHR47642">
    <property type="entry name" value="ATP-DEPENDENT DNA HELICASE"/>
    <property type="match status" value="1"/>
</dbReference>
<dbReference type="STRING" id="765257.A0A0C9XGD1"/>
<keyword evidence="1" id="KW-0378">Hydrolase</keyword>
<dbReference type="GO" id="GO:0016887">
    <property type="term" value="F:ATP hydrolysis activity"/>
    <property type="evidence" value="ECO:0007669"/>
    <property type="project" value="RHEA"/>
</dbReference>
<sequence length="90" mass="9801">QMLMLLTGVGGTGKSHVIHAIRALFDRTSHGDEILLSAPTGSAACMIGGYTTHALTFIGVKSSRKRIEELEEIWRNVKYLILDEVSMVSA</sequence>
<dbReference type="GO" id="GO:0000723">
    <property type="term" value="P:telomere maintenance"/>
    <property type="evidence" value="ECO:0007669"/>
    <property type="project" value="InterPro"/>
</dbReference>
<dbReference type="PANTHER" id="PTHR47642:SF5">
    <property type="entry name" value="ATP-DEPENDENT DNA HELICASE"/>
    <property type="match status" value="1"/>
</dbReference>
<name>A0A0C9XGD1_9AGAM</name>
<keyword evidence="1" id="KW-0547">Nucleotide-binding</keyword>
<dbReference type="GO" id="GO:0006281">
    <property type="term" value="P:DNA repair"/>
    <property type="evidence" value="ECO:0007669"/>
    <property type="project" value="UniProtKB-KW"/>
</dbReference>
<dbReference type="SUPFAM" id="SSF52540">
    <property type="entry name" value="P-loop containing nucleoside triphosphate hydrolases"/>
    <property type="match status" value="1"/>
</dbReference>
<comment type="cofactor">
    <cofactor evidence="1">
        <name>Mg(2+)</name>
        <dbReference type="ChEBI" id="CHEBI:18420"/>
    </cofactor>
</comment>
<keyword evidence="1" id="KW-0234">DNA repair</keyword>
<dbReference type="AlphaFoldDB" id="A0A0C9XGD1"/>
<feature type="domain" description="DNA helicase Pif1-like DEAD-box helicase" evidence="2">
    <location>
        <begin position="3"/>
        <end position="89"/>
    </location>
</feature>
<dbReference type="HOGENOM" id="CLU_001613_2_2_1"/>
<dbReference type="EMBL" id="KN834231">
    <property type="protein sequence ID" value="KIK11365.1"/>
    <property type="molecule type" value="Genomic_DNA"/>
</dbReference>
<evidence type="ECO:0000259" key="2">
    <source>
        <dbReference type="Pfam" id="PF05970"/>
    </source>
</evidence>
<comment type="catalytic activity">
    <reaction evidence="1">
        <text>ATP + H2O = ADP + phosphate + H(+)</text>
        <dbReference type="Rhea" id="RHEA:13065"/>
        <dbReference type="ChEBI" id="CHEBI:15377"/>
        <dbReference type="ChEBI" id="CHEBI:15378"/>
        <dbReference type="ChEBI" id="CHEBI:30616"/>
        <dbReference type="ChEBI" id="CHEBI:43474"/>
        <dbReference type="ChEBI" id="CHEBI:456216"/>
        <dbReference type="EC" id="5.6.2.3"/>
    </reaction>
</comment>
<evidence type="ECO:0000313" key="3">
    <source>
        <dbReference type="EMBL" id="KIK11365.1"/>
    </source>
</evidence>
<dbReference type="Gene3D" id="3.40.50.300">
    <property type="entry name" value="P-loop containing nucleotide triphosphate hydrolases"/>
    <property type="match status" value="1"/>
</dbReference>
<gene>
    <name evidence="3" type="ORF">PISMIDRAFT_72311</name>
</gene>
<dbReference type="EC" id="5.6.2.3" evidence="1"/>
<keyword evidence="4" id="KW-1185">Reference proteome</keyword>
<dbReference type="GO" id="GO:0005524">
    <property type="term" value="F:ATP binding"/>
    <property type="evidence" value="ECO:0007669"/>
    <property type="project" value="UniProtKB-KW"/>
</dbReference>
<evidence type="ECO:0000313" key="4">
    <source>
        <dbReference type="Proteomes" id="UP000054018"/>
    </source>
</evidence>
<keyword evidence="1" id="KW-0233">DNA recombination</keyword>
<organism evidence="3 4">
    <name type="scientific">Pisolithus microcarpus 441</name>
    <dbReference type="NCBI Taxonomy" id="765257"/>
    <lineage>
        <taxon>Eukaryota</taxon>
        <taxon>Fungi</taxon>
        <taxon>Dikarya</taxon>
        <taxon>Basidiomycota</taxon>
        <taxon>Agaricomycotina</taxon>
        <taxon>Agaricomycetes</taxon>
        <taxon>Agaricomycetidae</taxon>
        <taxon>Boletales</taxon>
        <taxon>Sclerodermatineae</taxon>
        <taxon>Pisolithaceae</taxon>
        <taxon>Pisolithus</taxon>
    </lineage>
</organism>
<dbReference type="OrthoDB" id="432234at2759"/>
<proteinExistence type="inferred from homology"/>